<evidence type="ECO:0000313" key="3">
    <source>
        <dbReference type="EMBL" id="RZU11235.1"/>
    </source>
</evidence>
<evidence type="ECO:0000313" key="4">
    <source>
        <dbReference type="Proteomes" id="UP000292027"/>
    </source>
</evidence>
<accession>A0A4Q7WP13</accession>
<organism evidence="3 4">
    <name type="scientific">Kribbella rubisoli</name>
    <dbReference type="NCBI Taxonomy" id="3075929"/>
    <lineage>
        <taxon>Bacteria</taxon>
        <taxon>Bacillati</taxon>
        <taxon>Actinomycetota</taxon>
        <taxon>Actinomycetes</taxon>
        <taxon>Propionibacteriales</taxon>
        <taxon>Kribbellaceae</taxon>
        <taxon>Kribbella</taxon>
    </lineage>
</organism>
<comment type="caution">
    <text evidence="3">The sequence shown here is derived from an EMBL/GenBank/DDBJ whole genome shotgun (WGS) entry which is preliminary data.</text>
</comment>
<keyword evidence="1" id="KW-0472">Membrane</keyword>
<gene>
    <name evidence="3" type="ORF">EV645_6395</name>
</gene>
<dbReference type="InterPro" id="IPR055568">
    <property type="entry name" value="DUF7144"/>
</dbReference>
<dbReference type="RefSeq" id="WP_198681979.1">
    <property type="nucleotide sequence ID" value="NZ_SHKR01000015.1"/>
</dbReference>
<dbReference type="AlphaFoldDB" id="A0A4Q7WP13"/>
<evidence type="ECO:0000256" key="1">
    <source>
        <dbReference type="SAM" id="Phobius"/>
    </source>
</evidence>
<dbReference type="Proteomes" id="UP000292027">
    <property type="component" value="Unassembled WGS sequence"/>
</dbReference>
<reference evidence="3 4" key="1">
    <citation type="journal article" date="2015" name="Stand. Genomic Sci.">
        <title>Genomic Encyclopedia of Bacterial and Archaeal Type Strains, Phase III: the genomes of soil and plant-associated and newly described type strains.</title>
        <authorList>
            <person name="Whitman W.B."/>
            <person name="Woyke T."/>
            <person name="Klenk H.P."/>
            <person name="Zhou Y."/>
            <person name="Lilburn T.G."/>
            <person name="Beck B.J."/>
            <person name="De Vos P."/>
            <person name="Vandamme P."/>
            <person name="Eisen J.A."/>
            <person name="Garrity G."/>
            <person name="Hugenholtz P."/>
            <person name="Kyrpides N.C."/>
        </authorList>
    </citation>
    <scope>NUCLEOTIDE SEQUENCE [LARGE SCALE GENOMIC DNA]</scope>
    <source>
        <strain evidence="3 4">VKM Ac-2540</strain>
    </source>
</reference>
<name>A0A4Q7WP13_9ACTN</name>
<feature type="transmembrane region" description="Helical" evidence="1">
    <location>
        <begin position="96"/>
        <end position="115"/>
    </location>
</feature>
<feature type="transmembrane region" description="Helical" evidence="1">
    <location>
        <begin position="24"/>
        <end position="51"/>
    </location>
</feature>
<sequence length="149" mass="16349">MTVAHGAAASHYESAGEEHEVSGWAIGFVLFAGVMMVLAGGFQIFSGLVALFQNEFYVSTRNYLFQFDATAWGWIHLLFGVLVMVAGFAVMAGQTWARVVAIVLASLSALANFTFIPYYPFWALTIIAIDIFVIWALAVHGRDVRDFTS</sequence>
<dbReference type="Pfam" id="PF23636">
    <property type="entry name" value="DUF7144"/>
    <property type="match status" value="1"/>
</dbReference>
<feature type="transmembrane region" description="Helical" evidence="1">
    <location>
        <begin position="71"/>
        <end position="89"/>
    </location>
</feature>
<dbReference type="EMBL" id="SHKR01000015">
    <property type="protein sequence ID" value="RZU11235.1"/>
    <property type="molecule type" value="Genomic_DNA"/>
</dbReference>
<protein>
    <recommendedName>
        <fullName evidence="2">DUF7144 domain-containing protein</fullName>
    </recommendedName>
</protein>
<evidence type="ECO:0000259" key="2">
    <source>
        <dbReference type="Pfam" id="PF23636"/>
    </source>
</evidence>
<keyword evidence="1" id="KW-0812">Transmembrane</keyword>
<keyword evidence="4" id="KW-1185">Reference proteome</keyword>
<feature type="domain" description="DUF7144" evidence="2">
    <location>
        <begin position="29"/>
        <end position="142"/>
    </location>
</feature>
<keyword evidence="1" id="KW-1133">Transmembrane helix</keyword>
<feature type="transmembrane region" description="Helical" evidence="1">
    <location>
        <begin position="121"/>
        <end position="139"/>
    </location>
</feature>
<proteinExistence type="predicted"/>